<comment type="caution">
    <text evidence="2">The sequence shown here is derived from an EMBL/GenBank/DDBJ whole genome shotgun (WGS) entry which is preliminary data.</text>
</comment>
<evidence type="ECO:0000256" key="1">
    <source>
        <dbReference type="ARBA" id="ARBA00022598"/>
    </source>
</evidence>
<name>A0A6P1CXH8_9NOCA</name>
<feature type="non-terminal residue" evidence="2">
    <location>
        <position position="1"/>
    </location>
</feature>
<dbReference type="PANTHER" id="PTHR45527">
    <property type="entry name" value="NONRIBOSOMAL PEPTIDE SYNTHETASE"/>
    <property type="match status" value="1"/>
</dbReference>
<organism evidence="2 3">
    <name type="scientific">Nocardia cyriacigeorgica</name>
    <dbReference type="NCBI Taxonomy" id="135487"/>
    <lineage>
        <taxon>Bacteria</taxon>
        <taxon>Bacillati</taxon>
        <taxon>Actinomycetota</taxon>
        <taxon>Actinomycetes</taxon>
        <taxon>Mycobacteriales</taxon>
        <taxon>Nocardiaceae</taxon>
        <taxon>Nocardia</taxon>
    </lineage>
</organism>
<dbReference type="GO" id="GO:0005737">
    <property type="term" value="C:cytoplasm"/>
    <property type="evidence" value="ECO:0007669"/>
    <property type="project" value="TreeGrafter"/>
</dbReference>
<dbReference type="GO" id="GO:0043041">
    <property type="term" value="P:amino acid activation for nonribosomal peptide biosynthetic process"/>
    <property type="evidence" value="ECO:0007669"/>
    <property type="project" value="TreeGrafter"/>
</dbReference>
<dbReference type="EMBL" id="JAAGVB010000465">
    <property type="protein sequence ID" value="NEW37160.1"/>
    <property type="molecule type" value="Genomic_DNA"/>
</dbReference>
<feature type="non-terminal residue" evidence="2">
    <location>
        <position position="99"/>
    </location>
</feature>
<dbReference type="Gene3D" id="3.40.50.12780">
    <property type="entry name" value="N-terminal domain of ligase-like"/>
    <property type="match status" value="1"/>
</dbReference>
<dbReference type="Proteomes" id="UP000471166">
    <property type="component" value="Unassembled WGS sequence"/>
</dbReference>
<dbReference type="SUPFAM" id="SSF56801">
    <property type="entry name" value="Acetyl-CoA synthetase-like"/>
    <property type="match status" value="1"/>
</dbReference>
<dbReference type="GO" id="GO:0031177">
    <property type="term" value="F:phosphopantetheine binding"/>
    <property type="evidence" value="ECO:0007669"/>
    <property type="project" value="TreeGrafter"/>
</dbReference>
<reference evidence="2 3" key="1">
    <citation type="submission" date="2020-01" db="EMBL/GenBank/DDBJ databases">
        <title>Genetics and antimicrobial susceptibilities of Nocardia species isolated from the soil; a comparison with species isolated from humans.</title>
        <authorList>
            <person name="Carrasco G."/>
            <person name="Monzon S."/>
            <person name="Sansegundo M."/>
            <person name="Garcia E."/>
            <person name="Garrido N."/>
            <person name="Medina M.J."/>
            <person name="Villalon P."/>
            <person name="Ramirez-Arocha A.C."/>
            <person name="Jimenez P."/>
            <person name="Cuesta I."/>
            <person name="Valdezate S."/>
        </authorList>
    </citation>
    <scope>NUCLEOTIDE SEQUENCE [LARGE SCALE GENOMIC DNA]</scope>
    <source>
        <strain evidence="2 3">CNM20110626</strain>
    </source>
</reference>
<dbReference type="GO" id="GO:0016874">
    <property type="term" value="F:ligase activity"/>
    <property type="evidence" value="ECO:0007669"/>
    <property type="project" value="UniProtKB-KW"/>
</dbReference>
<evidence type="ECO:0000313" key="3">
    <source>
        <dbReference type="Proteomes" id="UP000471166"/>
    </source>
</evidence>
<sequence>ICHPVDPELPYQRSVPYGTAMTNQSVRVLTHRGEQAAPWQIGEIHIGGVGLSDGYLGDADRTAAAFVTHPRTGERLYRTGDYGRTLPGGVIELLGRRDT</sequence>
<dbReference type="AlphaFoldDB" id="A0A6P1CXH8"/>
<keyword evidence="1" id="KW-0436">Ligase</keyword>
<evidence type="ECO:0000313" key="2">
    <source>
        <dbReference type="EMBL" id="NEW37160.1"/>
    </source>
</evidence>
<dbReference type="GO" id="GO:0044550">
    <property type="term" value="P:secondary metabolite biosynthetic process"/>
    <property type="evidence" value="ECO:0007669"/>
    <property type="project" value="TreeGrafter"/>
</dbReference>
<dbReference type="InterPro" id="IPR042099">
    <property type="entry name" value="ANL_N_sf"/>
</dbReference>
<gene>
    <name evidence="2" type="ORF">GV791_32090</name>
</gene>
<accession>A0A6P1CXH8</accession>
<dbReference type="PANTHER" id="PTHR45527:SF10">
    <property type="entry name" value="PYOCHELIN SYNTHASE PCHF"/>
    <property type="match status" value="1"/>
</dbReference>
<protein>
    <submittedName>
        <fullName evidence="2">AMP-binding protein</fullName>
    </submittedName>
</protein>
<proteinExistence type="predicted"/>